<dbReference type="SUPFAM" id="SSF46785">
    <property type="entry name" value="Winged helix' DNA-binding domain"/>
    <property type="match status" value="1"/>
</dbReference>
<organism evidence="9 10">
    <name type="scientific">Helcococcus bovis</name>
    <dbReference type="NCBI Taxonomy" id="3153252"/>
    <lineage>
        <taxon>Bacteria</taxon>
        <taxon>Bacillati</taxon>
        <taxon>Bacillota</taxon>
        <taxon>Tissierellia</taxon>
        <taxon>Tissierellales</taxon>
        <taxon>Peptoniphilaceae</taxon>
        <taxon>Helcococcus</taxon>
    </lineage>
</organism>
<keyword evidence="3" id="KW-0238">DNA-binding</keyword>
<comment type="similarity">
    <text evidence="5">Belongs to the SarZ family.</text>
</comment>
<dbReference type="PANTHER" id="PTHR42756">
    <property type="entry name" value="TRANSCRIPTIONAL REGULATOR, MARR"/>
    <property type="match status" value="1"/>
</dbReference>
<dbReference type="InterPro" id="IPR055166">
    <property type="entry name" value="Transc_reg_Sar_Rot_HTH"/>
</dbReference>
<gene>
    <name evidence="9" type="ORF">ABGF40_07420</name>
</gene>
<comment type="subcellular location">
    <subcellularLocation>
        <location evidence="1">Cytoplasm</location>
    </subcellularLocation>
</comment>
<dbReference type="SMART" id="SM00347">
    <property type="entry name" value="HTH_MARR"/>
    <property type="match status" value="1"/>
</dbReference>
<keyword evidence="4" id="KW-0804">Transcription</keyword>
<evidence type="ECO:0000259" key="8">
    <source>
        <dbReference type="PROSITE" id="PS50995"/>
    </source>
</evidence>
<dbReference type="Gene3D" id="1.10.10.10">
    <property type="entry name" value="Winged helix-like DNA-binding domain superfamily/Winged helix DNA-binding domain"/>
    <property type="match status" value="1"/>
</dbReference>
<dbReference type="EMBL" id="JBFNFH010000020">
    <property type="protein sequence ID" value="MFM1525485.1"/>
    <property type="molecule type" value="Genomic_DNA"/>
</dbReference>
<dbReference type="PANTHER" id="PTHR42756:SF1">
    <property type="entry name" value="TRANSCRIPTIONAL REPRESSOR OF EMRAB OPERON"/>
    <property type="match status" value="1"/>
</dbReference>
<sequence length="145" mass="16893">MIDNLKLENQLCFPLYAASRKVISAYTPFLKPLDLTYTQYLIMLVLWEKDGQTIGDICRLLHLDNGTVTPTIKKIIDKGLINRKRKEEDDRVVEIFLTTKGKELKKRAYEIPDKVICNLGLKNVNTEELYNILYEIINFEPSKEK</sequence>
<evidence type="ECO:0000313" key="9">
    <source>
        <dbReference type="EMBL" id="MFM1525485.1"/>
    </source>
</evidence>
<keyword evidence="10" id="KW-1185">Reference proteome</keyword>
<name>A0ABW9F7R5_9FIRM</name>
<reference evidence="9 10" key="1">
    <citation type="journal article" date="2024" name="Front. Microbiol.">
        <title>Pangenomic and biochemical analyses of Helcococcus ovis reveal widespread tetracycline resistance and a novel bacterial species, Helcococcus bovis.</title>
        <authorList>
            <person name="Cunha F."/>
            <person name="Zhai Y."/>
            <person name="Casaro S."/>
            <person name="Jones K.L."/>
            <person name="Hernandez M."/>
            <person name="Bisinotto R.S."/>
            <person name="Kariyawasam S."/>
            <person name="Brown M.B."/>
            <person name="Phillips A."/>
            <person name="Jeong K.C."/>
            <person name="Galvao K.N."/>
        </authorList>
    </citation>
    <scope>NUCLEOTIDE SEQUENCE [LARGE SCALE GENOMIC DNA]</scope>
    <source>
        <strain evidence="9 10">KG197</strain>
    </source>
</reference>
<evidence type="ECO:0000313" key="10">
    <source>
        <dbReference type="Proteomes" id="UP001629536"/>
    </source>
</evidence>
<dbReference type="InterPro" id="IPR000835">
    <property type="entry name" value="HTH_MarR-typ"/>
</dbReference>
<dbReference type="InterPro" id="IPR036388">
    <property type="entry name" value="WH-like_DNA-bd_sf"/>
</dbReference>
<feature type="domain" description="HTH marR-type" evidence="8">
    <location>
        <begin position="8"/>
        <end position="138"/>
    </location>
</feature>
<evidence type="ECO:0000256" key="2">
    <source>
        <dbReference type="ARBA" id="ARBA00023015"/>
    </source>
</evidence>
<evidence type="ECO:0000256" key="4">
    <source>
        <dbReference type="ARBA" id="ARBA00023163"/>
    </source>
</evidence>
<dbReference type="InterPro" id="IPR036390">
    <property type="entry name" value="WH_DNA-bd_sf"/>
</dbReference>
<proteinExistence type="inferred from homology"/>
<evidence type="ECO:0000256" key="6">
    <source>
        <dbReference type="ARBA" id="ARBA00047188"/>
    </source>
</evidence>
<comment type="caution">
    <text evidence="9">The sequence shown here is derived from an EMBL/GenBank/DDBJ whole genome shotgun (WGS) entry which is preliminary data.</text>
</comment>
<dbReference type="RefSeq" id="WP_408126882.1">
    <property type="nucleotide sequence ID" value="NZ_JBFNFH010000020.1"/>
</dbReference>
<accession>A0ABW9F7R5</accession>
<evidence type="ECO:0000256" key="3">
    <source>
        <dbReference type="ARBA" id="ARBA00023125"/>
    </source>
</evidence>
<keyword evidence="2" id="KW-0805">Transcription regulation</keyword>
<evidence type="ECO:0000256" key="1">
    <source>
        <dbReference type="ARBA" id="ARBA00004496"/>
    </source>
</evidence>
<dbReference type="PROSITE" id="PS50995">
    <property type="entry name" value="HTH_MARR_2"/>
    <property type="match status" value="1"/>
</dbReference>
<evidence type="ECO:0000256" key="7">
    <source>
        <dbReference type="ARBA" id="ARBA00047207"/>
    </source>
</evidence>
<dbReference type="Proteomes" id="UP001629536">
    <property type="component" value="Unassembled WGS sequence"/>
</dbReference>
<dbReference type="Pfam" id="PF22381">
    <property type="entry name" value="Staph_reg_Sar_Rot"/>
    <property type="match status" value="1"/>
</dbReference>
<protein>
    <recommendedName>
        <fullName evidence="6">HTH-type transcriptional regulator SarZ</fullName>
    </recommendedName>
    <alternativeName>
        <fullName evidence="7">Staphylococcal accessory regulator Z</fullName>
    </alternativeName>
</protein>
<evidence type="ECO:0000256" key="5">
    <source>
        <dbReference type="ARBA" id="ARBA00046337"/>
    </source>
</evidence>